<dbReference type="EMBL" id="CP061799">
    <property type="protein sequence ID" value="QTA80672.1"/>
    <property type="molecule type" value="Genomic_DNA"/>
</dbReference>
<accession>A0A975B8K8</accession>
<protein>
    <submittedName>
        <fullName evidence="1">Uncharacterized protein</fullName>
    </submittedName>
</protein>
<evidence type="ECO:0000313" key="2">
    <source>
        <dbReference type="Proteomes" id="UP000663720"/>
    </source>
</evidence>
<dbReference type="KEGG" id="dli:dnl_29830"/>
<keyword evidence="2" id="KW-1185">Reference proteome</keyword>
<proteinExistence type="predicted"/>
<dbReference type="Proteomes" id="UP000663720">
    <property type="component" value="Chromosome"/>
</dbReference>
<sequence length="208" mass="24526">MDYYYSSRSSYSINKKNIPQIVIVVNKGQEENVSKNKTVSNTNLSYSEFTNPSHIFKDTKSEIDNLRRNLENILSLDDIVGVSKSFFQNSKYYLFDRIKQLFDLFDEEANKISITSLKSMLFFLILVNNFIKPTITLNENGTFQVTWKKDNFNLVTLRFKDDDFLDYVIFCPSKHVKKPIILNGNMNLFDFKDYLIKIGLYFQISERY</sequence>
<evidence type="ECO:0000313" key="1">
    <source>
        <dbReference type="EMBL" id="QTA80672.1"/>
    </source>
</evidence>
<name>A0A975B8K8_9BACT</name>
<reference evidence="1" key="1">
    <citation type="journal article" date="2021" name="Microb. Physiol.">
        <title>Proteogenomic Insights into the Physiology of Marine, Sulfate-Reducing, Filamentous Desulfonema limicola and Desulfonema magnum.</title>
        <authorList>
            <person name="Schnaars V."/>
            <person name="Wohlbrand L."/>
            <person name="Scheve S."/>
            <person name="Hinrichs C."/>
            <person name="Reinhardt R."/>
            <person name="Rabus R."/>
        </authorList>
    </citation>
    <scope>NUCLEOTIDE SEQUENCE</scope>
    <source>
        <strain evidence="1">5ac10</strain>
    </source>
</reference>
<dbReference type="RefSeq" id="WP_207692288.1">
    <property type="nucleotide sequence ID" value="NZ_CP061799.1"/>
</dbReference>
<gene>
    <name evidence="1" type="ORF">dnl_29830</name>
</gene>
<dbReference type="AlphaFoldDB" id="A0A975B8K8"/>
<organism evidence="1 2">
    <name type="scientific">Desulfonema limicola</name>
    <dbReference type="NCBI Taxonomy" id="45656"/>
    <lineage>
        <taxon>Bacteria</taxon>
        <taxon>Pseudomonadati</taxon>
        <taxon>Thermodesulfobacteriota</taxon>
        <taxon>Desulfobacteria</taxon>
        <taxon>Desulfobacterales</taxon>
        <taxon>Desulfococcaceae</taxon>
        <taxon>Desulfonema</taxon>
    </lineage>
</organism>